<reference evidence="1 2" key="1">
    <citation type="submission" date="2024-02" db="EMBL/GenBank/DDBJ databases">
        <title>Comparative Genomic Analysis of Flavobacterium Species Causing Columnaris Disease of Freshwater Fish in Thailand: Insights into Virulence and Resistance Mechanisms.</title>
        <authorList>
            <person name="Nguyen D."/>
            <person name="Chokmangmeepisarn P."/>
            <person name="Khianchaikhan K."/>
            <person name="Morishita M."/>
            <person name="Bunnoy A."/>
            <person name="Rodkhum C."/>
        </authorList>
    </citation>
    <scope>NUCLEOTIDE SEQUENCE [LARGE SCALE GENOMIC DNA]</scope>
    <source>
        <strain evidence="1 2">KCRT2007</strain>
    </source>
</reference>
<sequence>MNLLNNIIFSNSNIDINIGTIEFGWMDISLSTKDKKVQYCVSYISDPINDIIIKFAKCITNQPIDITPFKSATNLFHVIHDCEGQFFSWLFLKYENKLKILVWENEYQFDDWILGDFDTNKLLLFPEHDEIPNVNENLIFAINTTVSDFAFSLINSINQMKKQLEYITNQDSWGYNYDKKAYQIILNHLYSI</sequence>
<comment type="caution">
    <text evidence="1">The sequence shown here is derived from an EMBL/GenBank/DDBJ whole genome shotgun (WGS) entry which is preliminary data.</text>
</comment>
<dbReference type="RefSeq" id="WP_405322561.1">
    <property type="nucleotide sequence ID" value="NZ_JAZGZR010000005.1"/>
</dbReference>
<proteinExistence type="predicted"/>
<dbReference type="EMBL" id="JAZGZR010000005">
    <property type="protein sequence ID" value="MFK7048850.1"/>
    <property type="molecule type" value="Genomic_DNA"/>
</dbReference>
<gene>
    <name evidence="1" type="ORF">V3Q77_03015</name>
</gene>
<dbReference type="Proteomes" id="UP001621813">
    <property type="component" value="Unassembled WGS sequence"/>
</dbReference>
<accession>A0ABW8PLM7</accession>
<organism evidence="1 2">
    <name type="scientific">Flavobacterium davisii</name>
    <dbReference type="NCBI Taxonomy" id="2906077"/>
    <lineage>
        <taxon>Bacteria</taxon>
        <taxon>Pseudomonadati</taxon>
        <taxon>Bacteroidota</taxon>
        <taxon>Flavobacteriia</taxon>
        <taxon>Flavobacteriales</taxon>
        <taxon>Flavobacteriaceae</taxon>
        <taxon>Flavobacterium</taxon>
    </lineage>
</organism>
<evidence type="ECO:0000313" key="2">
    <source>
        <dbReference type="Proteomes" id="UP001621813"/>
    </source>
</evidence>
<keyword evidence="2" id="KW-1185">Reference proteome</keyword>
<evidence type="ECO:0000313" key="1">
    <source>
        <dbReference type="EMBL" id="MFK7048850.1"/>
    </source>
</evidence>
<protein>
    <submittedName>
        <fullName evidence="1">Uncharacterized protein</fullName>
    </submittedName>
</protein>
<name>A0ABW8PLM7_9FLAO</name>